<proteinExistence type="predicted"/>
<reference evidence="1" key="1">
    <citation type="submission" date="2014-11" db="EMBL/GenBank/DDBJ databases">
        <authorList>
            <person name="Amaro Gonzalez C."/>
        </authorList>
    </citation>
    <scope>NUCLEOTIDE SEQUENCE</scope>
</reference>
<protein>
    <submittedName>
        <fullName evidence="1">Uncharacterized protein</fullName>
    </submittedName>
</protein>
<sequence length="38" mass="4252">MPEFTHHLSKVLSKCYVMVCKSVMYSSHFGPECSPCTG</sequence>
<evidence type="ECO:0000313" key="1">
    <source>
        <dbReference type="EMBL" id="JAH76863.1"/>
    </source>
</evidence>
<name>A0A0E9VI25_ANGAN</name>
<accession>A0A0E9VI25</accession>
<dbReference type="EMBL" id="GBXM01031714">
    <property type="protein sequence ID" value="JAH76863.1"/>
    <property type="molecule type" value="Transcribed_RNA"/>
</dbReference>
<organism evidence="1">
    <name type="scientific">Anguilla anguilla</name>
    <name type="common">European freshwater eel</name>
    <name type="synonym">Muraena anguilla</name>
    <dbReference type="NCBI Taxonomy" id="7936"/>
    <lineage>
        <taxon>Eukaryota</taxon>
        <taxon>Metazoa</taxon>
        <taxon>Chordata</taxon>
        <taxon>Craniata</taxon>
        <taxon>Vertebrata</taxon>
        <taxon>Euteleostomi</taxon>
        <taxon>Actinopterygii</taxon>
        <taxon>Neopterygii</taxon>
        <taxon>Teleostei</taxon>
        <taxon>Anguilliformes</taxon>
        <taxon>Anguillidae</taxon>
        <taxon>Anguilla</taxon>
    </lineage>
</organism>
<dbReference type="AlphaFoldDB" id="A0A0E9VI25"/>
<reference evidence="1" key="2">
    <citation type="journal article" date="2015" name="Fish Shellfish Immunol.">
        <title>Early steps in the European eel (Anguilla anguilla)-Vibrio vulnificus interaction in the gills: Role of the RtxA13 toxin.</title>
        <authorList>
            <person name="Callol A."/>
            <person name="Pajuelo D."/>
            <person name="Ebbesson L."/>
            <person name="Teles M."/>
            <person name="MacKenzie S."/>
            <person name="Amaro C."/>
        </authorList>
    </citation>
    <scope>NUCLEOTIDE SEQUENCE</scope>
</reference>